<evidence type="ECO:0000256" key="6">
    <source>
        <dbReference type="SAM" id="SignalP"/>
    </source>
</evidence>
<evidence type="ECO:0000256" key="3">
    <source>
        <dbReference type="ARBA" id="ARBA00022801"/>
    </source>
</evidence>
<dbReference type="Pfam" id="PF14707">
    <property type="entry name" value="Sulfatase_C"/>
    <property type="match status" value="1"/>
</dbReference>
<dbReference type="OrthoDB" id="9762324at2"/>
<dbReference type="GO" id="GO:0046872">
    <property type="term" value="F:metal ion binding"/>
    <property type="evidence" value="ECO:0007669"/>
    <property type="project" value="UniProtKB-KW"/>
</dbReference>
<dbReference type="Gene3D" id="3.40.720.10">
    <property type="entry name" value="Alkaline Phosphatase, subunit A"/>
    <property type="match status" value="1"/>
</dbReference>
<keyword evidence="6" id="KW-0732">Signal</keyword>
<organism evidence="8 9">
    <name type="scientific">Prosthecobacter debontii</name>
    <dbReference type="NCBI Taxonomy" id="48467"/>
    <lineage>
        <taxon>Bacteria</taxon>
        <taxon>Pseudomonadati</taxon>
        <taxon>Verrucomicrobiota</taxon>
        <taxon>Verrucomicrobiia</taxon>
        <taxon>Verrucomicrobiales</taxon>
        <taxon>Verrucomicrobiaceae</taxon>
        <taxon>Prosthecobacter</taxon>
    </lineage>
</organism>
<name>A0A1T4YBW9_9BACT</name>
<evidence type="ECO:0000256" key="4">
    <source>
        <dbReference type="ARBA" id="ARBA00022837"/>
    </source>
</evidence>
<dbReference type="PROSITE" id="PS00149">
    <property type="entry name" value="SULFATASE_2"/>
    <property type="match status" value="1"/>
</dbReference>
<dbReference type="RefSeq" id="WP_078814068.1">
    <property type="nucleotide sequence ID" value="NZ_FUYE01000009.1"/>
</dbReference>
<dbReference type="InterPro" id="IPR000917">
    <property type="entry name" value="Sulfatase_N"/>
</dbReference>
<dbReference type="CDD" id="cd16026">
    <property type="entry name" value="GALNS_like"/>
    <property type="match status" value="1"/>
</dbReference>
<dbReference type="PROSITE" id="PS00523">
    <property type="entry name" value="SULFATASE_1"/>
    <property type="match status" value="1"/>
</dbReference>
<evidence type="ECO:0000313" key="9">
    <source>
        <dbReference type="Proteomes" id="UP000190774"/>
    </source>
</evidence>
<dbReference type="AlphaFoldDB" id="A0A1T4YBW9"/>
<evidence type="ECO:0000259" key="7">
    <source>
        <dbReference type="Pfam" id="PF00884"/>
    </source>
</evidence>
<keyword evidence="9" id="KW-1185">Reference proteome</keyword>
<dbReference type="PANTHER" id="PTHR42693:SF53">
    <property type="entry name" value="ENDO-4-O-SULFATASE"/>
    <property type="match status" value="1"/>
</dbReference>
<protein>
    <submittedName>
        <fullName evidence="8">Arylsulfatase A</fullName>
    </submittedName>
</protein>
<comment type="similarity">
    <text evidence="1">Belongs to the sulfatase family.</text>
</comment>
<dbReference type="InterPro" id="IPR024607">
    <property type="entry name" value="Sulfatase_CS"/>
</dbReference>
<dbReference type="EMBL" id="FUYE01000009">
    <property type="protein sequence ID" value="SKA99266.1"/>
    <property type="molecule type" value="Genomic_DNA"/>
</dbReference>
<dbReference type="Gene3D" id="3.30.1120.10">
    <property type="match status" value="1"/>
</dbReference>
<evidence type="ECO:0000256" key="5">
    <source>
        <dbReference type="SAM" id="MobiDB-lite"/>
    </source>
</evidence>
<sequence length="466" mass="51546">MLRLLLAAALCLPLFTHAAERPNVIFVFCDNLGNGDVRCFNPETVHRTPHLDRMASEGMRFTSLYSASGVCTPSRAALMTGCYPYRLDMHVSDKGGLVLQPVAAKGLNPTETTLAEVMKSAGYATMIIGKWHLGDQPEFFPTRQGFDHFFGIPYSDDMTRDKRPEEWPELPLMRDEKVIEAPVDRDYLTQRYTEEAIRFIEAQKDAPFFLYLPHAMPGSTADPYASPAFKGKSANGHWGDSVEELDWSMGEILAALKRLKLDEETLVIWTSDNGAPRRQPPQGSNAPYQGWGYDTSEGAMRVPCIARWPGHVPAGKECRELASMLDILPTLTSLIGAAPPTVPIDGHDISPLLLGQKDAHSPTDNTGFFFYHGDQLQAVRSGPWKLYLPLESKRVNAKKQASSPLKLFNVRDDVTEQNEVATAHPHIVARLKKLADGARETIGDAGQPGTGHRTAGWVEKPSGRRL</sequence>
<keyword evidence="2" id="KW-0479">Metal-binding</keyword>
<evidence type="ECO:0000313" key="8">
    <source>
        <dbReference type="EMBL" id="SKA99266.1"/>
    </source>
</evidence>
<feature type="chain" id="PRO_5013386861" evidence="6">
    <location>
        <begin position="19"/>
        <end position="466"/>
    </location>
</feature>
<dbReference type="Proteomes" id="UP000190774">
    <property type="component" value="Unassembled WGS sequence"/>
</dbReference>
<feature type="signal peptide" evidence="6">
    <location>
        <begin position="1"/>
        <end position="18"/>
    </location>
</feature>
<dbReference type="PANTHER" id="PTHR42693">
    <property type="entry name" value="ARYLSULFATASE FAMILY MEMBER"/>
    <property type="match status" value="1"/>
</dbReference>
<accession>A0A1T4YBW9</accession>
<evidence type="ECO:0000256" key="2">
    <source>
        <dbReference type="ARBA" id="ARBA00022723"/>
    </source>
</evidence>
<dbReference type="InterPro" id="IPR050738">
    <property type="entry name" value="Sulfatase"/>
</dbReference>
<dbReference type="InterPro" id="IPR017850">
    <property type="entry name" value="Alkaline_phosphatase_core_sf"/>
</dbReference>
<reference evidence="9" key="1">
    <citation type="submission" date="2017-02" db="EMBL/GenBank/DDBJ databases">
        <authorList>
            <person name="Varghese N."/>
            <person name="Submissions S."/>
        </authorList>
    </citation>
    <scope>NUCLEOTIDE SEQUENCE [LARGE SCALE GENOMIC DNA]</scope>
    <source>
        <strain evidence="9">ATCC 700200</strain>
    </source>
</reference>
<keyword evidence="3" id="KW-0378">Hydrolase</keyword>
<dbReference type="Pfam" id="PF00884">
    <property type="entry name" value="Sulfatase"/>
    <property type="match status" value="1"/>
</dbReference>
<dbReference type="GO" id="GO:0004065">
    <property type="term" value="F:arylsulfatase activity"/>
    <property type="evidence" value="ECO:0007669"/>
    <property type="project" value="TreeGrafter"/>
</dbReference>
<keyword evidence="4" id="KW-0106">Calcium</keyword>
<gene>
    <name evidence="8" type="ORF">SAMN02745166_02886</name>
</gene>
<dbReference type="SUPFAM" id="SSF53649">
    <property type="entry name" value="Alkaline phosphatase-like"/>
    <property type="match status" value="1"/>
</dbReference>
<evidence type="ECO:0000256" key="1">
    <source>
        <dbReference type="ARBA" id="ARBA00008779"/>
    </source>
</evidence>
<dbReference type="STRING" id="48467.SAMN02745166_02886"/>
<feature type="region of interest" description="Disordered" evidence="5">
    <location>
        <begin position="440"/>
        <end position="466"/>
    </location>
</feature>
<proteinExistence type="inferred from homology"/>
<feature type="domain" description="Sulfatase N-terminal" evidence="7">
    <location>
        <begin position="22"/>
        <end position="336"/>
    </location>
</feature>